<protein>
    <submittedName>
        <fullName evidence="2">Uncharacterized protein</fullName>
    </submittedName>
</protein>
<feature type="transmembrane region" description="Helical" evidence="1">
    <location>
        <begin position="74"/>
        <end position="100"/>
    </location>
</feature>
<keyword evidence="1" id="KW-0472">Membrane</keyword>
<keyword evidence="1" id="KW-0812">Transmembrane</keyword>
<sequence length="227" mass="26942">MTQSTLTTTLWTWGTREWNLLETKELRPRDLMSPMKLKMIERRESERWSKRSTGGSGILLLFPFRGLLVCVPDWFHYILMLVFACMLVYLLPAVCFDLCLVHVIPQLHAYTCWRSLWKQSLYSHGFYPQDKQMEQHMTQEKLRKRTLQMGYGTITYNLKVALVFIVRFDGIHFEVIFGEKQKKLMKKEMKEEDKLNKEADNIVKWVKQASNRRTDISEINLDEGLVI</sequence>
<evidence type="ECO:0000313" key="2">
    <source>
        <dbReference type="EMBL" id="GEU94288.1"/>
    </source>
</evidence>
<evidence type="ECO:0000256" key="1">
    <source>
        <dbReference type="SAM" id="Phobius"/>
    </source>
</evidence>
<feature type="transmembrane region" description="Helical" evidence="1">
    <location>
        <begin position="48"/>
        <end position="68"/>
    </location>
</feature>
<gene>
    <name evidence="2" type="ORF">Tci_066266</name>
</gene>
<comment type="caution">
    <text evidence="2">The sequence shown here is derived from an EMBL/GenBank/DDBJ whole genome shotgun (WGS) entry which is preliminary data.</text>
</comment>
<dbReference type="EMBL" id="BKCJ010011040">
    <property type="protein sequence ID" value="GEU94288.1"/>
    <property type="molecule type" value="Genomic_DNA"/>
</dbReference>
<reference evidence="2" key="1">
    <citation type="journal article" date="2019" name="Sci. Rep.">
        <title>Draft genome of Tanacetum cinerariifolium, the natural source of mosquito coil.</title>
        <authorList>
            <person name="Yamashiro T."/>
            <person name="Shiraishi A."/>
            <person name="Satake H."/>
            <person name="Nakayama K."/>
        </authorList>
    </citation>
    <scope>NUCLEOTIDE SEQUENCE</scope>
</reference>
<dbReference type="AlphaFoldDB" id="A0A6L2P796"/>
<proteinExistence type="predicted"/>
<name>A0A6L2P796_TANCI</name>
<organism evidence="2">
    <name type="scientific">Tanacetum cinerariifolium</name>
    <name type="common">Dalmatian daisy</name>
    <name type="synonym">Chrysanthemum cinerariifolium</name>
    <dbReference type="NCBI Taxonomy" id="118510"/>
    <lineage>
        <taxon>Eukaryota</taxon>
        <taxon>Viridiplantae</taxon>
        <taxon>Streptophyta</taxon>
        <taxon>Embryophyta</taxon>
        <taxon>Tracheophyta</taxon>
        <taxon>Spermatophyta</taxon>
        <taxon>Magnoliopsida</taxon>
        <taxon>eudicotyledons</taxon>
        <taxon>Gunneridae</taxon>
        <taxon>Pentapetalae</taxon>
        <taxon>asterids</taxon>
        <taxon>campanulids</taxon>
        <taxon>Asterales</taxon>
        <taxon>Asteraceae</taxon>
        <taxon>Asteroideae</taxon>
        <taxon>Anthemideae</taxon>
        <taxon>Anthemidinae</taxon>
        <taxon>Tanacetum</taxon>
    </lineage>
</organism>
<accession>A0A6L2P796</accession>
<keyword evidence="1" id="KW-1133">Transmembrane helix</keyword>